<gene>
    <name evidence="1" type="ORF">Asi03nite_39700</name>
</gene>
<organism evidence="1 2">
    <name type="scientific">Actinoplanes siamensis</name>
    <dbReference type="NCBI Taxonomy" id="1223317"/>
    <lineage>
        <taxon>Bacteria</taxon>
        <taxon>Bacillati</taxon>
        <taxon>Actinomycetota</taxon>
        <taxon>Actinomycetes</taxon>
        <taxon>Micromonosporales</taxon>
        <taxon>Micromonosporaceae</taxon>
        <taxon>Actinoplanes</taxon>
    </lineage>
</organism>
<proteinExistence type="predicted"/>
<dbReference type="InterPro" id="IPR023214">
    <property type="entry name" value="HAD_sf"/>
</dbReference>
<dbReference type="Proteomes" id="UP000629619">
    <property type="component" value="Unassembled WGS sequence"/>
</dbReference>
<accession>A0A919N8I2</accession>
<evidence type="ECO:0008006" key="3">
    <source>
        <dbReference type="Google" id="ProtNLM"/>
    </source>
</evidence>
<dbReference type="AlphaFoldDB" id="A0A919N8I2"/>
<dbReference type="InterPro" id="IPR036412">
    <property type="entry name" value="HAD-like_sf"/>
</dbReference>
<evidence type="ECO:0000313" key="2">
    <source>
        <dbReference type="Proteomes" id="UP000629619"/>
    </source>
</evidence>
<dbReference type="Gene3D" id="1.10.150.240">
    <property type="entry name" value="Putative phosphatase, domain 2"/>
    <property type="match status" value="1"/>
</dbReference>
<protein>
    <recommendedName>
        <fullName evidence="3">Hydrolase of the HAD superfamily</fullName>
    </recommendedName>
</protein>
<evidence type="ECO:0000313" key="1">
    <source>
        <dbReference type="EMBL" id="GIF06432.1"/>
    </source>
</evidence>
<name>A0A919N8I2_9ACTN</name>
<dbReference type="SUPFAM" id="SSF56784">
    <property type="entry name" value="HAD-like"/>
    <property type="match status" value="1"/>
</dbReference>
<keyword evidence="2" id="KW-1185">Reference proteome</keyword>
<reference evidence="1" key="1">
    <citation type="submission" date="2021-01" db="EMBL/GenBank/DDBJ databases">
        <title>Whole genome shotgun sequence of Actinoplanes siamensis NBRC 109076.</title>
        <authorList>
            <person name="Komaki H."/>
            <person name="Tamura T."/>
        </authorList>
    </citation>
    <scope>NUCLEOTIDE SEQUENCE</scope>
    <source>
        <strain evidence="1">NBRC 109076</strain>
    </source>
</reference>
<comment type="caution">
    <text evidence="1">The sequence shown here is derived from an EMBL/GenBank/DDBJ whole genome shotgun (WGS) entry which is preliminary data.</text>
</comment>
<dbReference type="EMBL" id="BOMW01000035">
    <property type="protein sequence ID" value="GIF06432.1"/>
    <property type="molecule type" value="Genomic_DNA"/>
</dbReference>
<sequence>MRAIIFDFFGTLTDPAAESERLTTFAATATALGVPADRFTAAMAESFPRRATGVYGGTRDTLLAMARACGAEPSPARLAAAVRTHHAGAERVRRPRPDAIRTLSGCGTGATSWGFSATVRASCARPGRARRTRA</sequence>
<dbReference type="Gene3D" id="3.40.50.1000">
    <property type="entry name" value="HAD superfamily/HAD-like"/>
    <property type="match status" value="1"/>
</dbReference>
<dbReference type="InterPro" id="IPR023198">
    <property type="entry name" value="PGP-like_dom2"/>
</dbReference>